<reference evidence="1 2" key="1">
    <citation type="submission" date="2021-02" db="EMBL/GenBank/DDBJ databases">
        <title>Actinophytocola xerophila sp. nov., isolated from soil of cotton cropping field.</title>
        <authorList>
            <person name="Huang R."/>
            <person name="Chen X."/>
            <person name="Ge X."/>
            <person name="Liu W."/>
        </authorList>
    </citation>
    <scope>NUCLEOTIDE SEQUENCE [LARGE SCALE GENOMIC DNA]</scope>
    <source>
        <strain evidence="1 2">S1-96</strain>
    </source>
</reference>
<dbReference type="RefSeq" id="WP_260188901.1">
    <property type="nucleotide sequence ID" value="NZ_JAFFZE010000001.1"/>
</dbReference>
<name>A0ABT2J101_9PSEU</name>
<dbReference type="EMBL" id="JAFFZE010000001">
    <property type="protein sequence ID" value="MCT2581543.1"/>
    <property type="molecule type" value="Genomic_DNA"/>
</dbReference>
<keyword evidence="2" id="KW-1185">Reference proteome</keyword>
<comment type="caution">
    <text evidence="1">The sequence shown here is derived from an EMBL/GenBank/DDBJ whole genome shotgun (WGS) entry which is preliminary data.</text>
</comment>
<evidence type="ECO:0000313" key="1">
    <source>
        <dbReference type="EMBL" id="MCT2581543.1"/>
    </source>
</evidence>
<sequence>MLGRSDQITGLGPLPELGIDDLYASVRARRTVPTWARAGHDAIDVVNELTLVVRRGRLVVIHTPLSDQVLRTWLRRFDKLYRYLPSAILRRTFHGDGKAVWLRGVHPRRDTKADSKTLGGRRVQKALDDDEDASYALSAATIDHLPADEAALVRGRLTVSPARSRVYWKYGIDLATYLAAVRETVDVLDKALAVEPPDELFPQLAIPETDLANVRGAYDLSIANVDEMFDRDETDDDLSARAELLRGAILEVIGRPDAAAFTVVVGHEGSEVGRLAIRPQPRGDAFDLDVRLAGAPSWDDKVREVRDAIGDGDLLSVYYESGHTYSEHQVNVEKQTAPPFANLVFADFAGYRVTQEKPAAPNDQGIHDAIGRNGDTSLFAWVTRHYRGGWLVCDDGPGEVADFLHLVDGTLTAIHVKGANSASLDRRVSVTAYQEVVAQAEKNVRSLYGDHLVDRLTTPRSAPRAAWLDGERIADLSGFVRELGRRTAVDRTRVEIVQPHLLRSVHDTARAAADTASPTRDSRSLTLLDGLLRSARRSVTALWDDLVVIGCE</sequence>
<accession>A0ABT2J101</accession>
<protein>
    <submittedName>
        <fullName evidence="1">Uncharacterized protein</fullName>
    </submittedName>
</protein>
<gene>
    <name evidence="1" type="ORF">JT362_00220</name>
</gene>
<dbReference type="Proteomes" id="UP001156441">
    <property type="component" value="Unassembled WGS sequence"/>
</dbReference>
<organism evidence="1 2">
    <name type="scientific">Actinophytocola gossypii</name>
    <dbReference type="NCBI Taxonomy" id="2812003"/>
    <lineage>
        <taxon>Bacteria</taxon>
        <taxon>Bacillati</taxon>
        <taxon>Actinomycetota</taxon>
        <taxon>Actinomycetes</taxon>
        <taxon>Pseudonocardiales</taxon>
        <taxon>Pseudonocardiaceae</taxon>
    </lineage>
</organism>
<proteinExistence type="predicted"/>
<evidence type="ECO:0000313" key="2">
    <source>
        <dbReference type="Proteomes" id="UP001156441"/>
    </source>
</evidence>